<comment type="caution">
    <text evidence="1">The sequence shown here is derived from an EMBL/GenBank/DDBJ whole genome shotgun (WGS) entry which is preliminary data.</text>
</comment>
<evidence type="ECO:0000313" key="1">
    <source>
        <dbReference type="EMBL" id="KAI5655878.1"/>
    </source>
</evidence>
<proteinExistence type="predicted"/>
<organism evidence="1 2">
    <name type="scientific">Catharanthus roseus</name>
    <name type="common">Madagascar periwinkle</name>
    <name type="synonym">Vinca rosea</name>
    <dbReference type="NCBI Taxonomy" id="4058"/>
    <lineage>
        <taxon>Eukaryota</taxon>
        <taxon>Viridiplantae</taxon>
        <taxon>Streptophyta</taxon>
        <taxon>Embryophyta</taxon>
        <taxon>Tracheophyta</taxon>
        <taxon>Spermatophyta</taxon>
        <taxon>Magnoliopsida</taxon>
        <taxon>eudicotyledons</taxon>
        <taxon>Gunneridae</taxon>
        <taxon>Pentapetalae</taxon>
        <taxon>asterids</taxon>
        <taxon>lamiids</taxon>
        <taxon>Gentianales</taxon>
        <taxon>Apocynaceae</taxon>
        <taxon>Rauvolfioideae</taxon>
        <taxon>Vinceae</taxon>
        <taxon>Catharanthinae</taxon>
        <taxon>Catharanthus</taxon>
    </lineage>
</organism>
<sequence>MGLFFTCLVIGIVAFYGVLRRVNEWIYLRNLGSMMIPPGDLCWPFIGNMFSFLRAFKFGNPDSFISSLVHRFGKAPMYRAFLFGKPSIIVINGEACRKVLTDDRFGPGWPQSVSDLLGKKALHGVSIEEHRRLRKLIAMPIAGQEALSSFIEYIKEIAENSFEKWSQKWINQLNFKSMTINFPGFAYYKALRHVDVGNGRKLSDEEIVDLIIIYFLAGNESTGHAVTWAIMLLQKHPQFLQKAKEEQEEIVKRRASREIGLNLSEVKQMKYLEKVIDETLRVVNISFALFREAKTDVVLNGYTVPKGWKVLPWIRSVHNDPQNYENPYDFNPSRWDDQKVKVGAFIPFGAGPRYCPGREMAKLDIYVFLHYFLLNYRLEPINPECEIRYLPITCPADKCLARIKKLSLYT</sequence>
<protein>
    <submittedName>
        <fullName evidence="1">Uncharacterized protein</fullName>
    </submittedName>
</protein>
<gene>
    <name evidence="1" type="ORF">M9H77_33065</name>
</gene>
<accession>A0ACC0A797</accession>
<dbReference type="Proteomes" id="UP001060085">
    <property type="component" value="Linkage Group LG07"/>
</dbReference>
<name>A0ACC0A797_CATRO</name>
<reference evidence="2" key="1">
    <citation type="journal article" date="2023" name="Nat. Plants">
        <title>Single-cell RNA sequencing provides a high-resolution roadmap for understanding the multicellular compartmentation of specialized metabolism.</title>
        <authorList>
            <person name="Sun S."/>
            <person name="Shen X."/>
            <person name="Li Y."/>
            <person name="Li Y."/>
            <person name="Wang S."/>
            <person name="Li R."/>
            <person name="Zhang H."/>
            <person name="Shen G."/>
            <person name="Guo B."/>
            <person name="Wei J."/>
            <person name="Xu J."/>
            <person name="St-Pierre B."/>
            <person name="Chen S."/>
            <person name="Sun C."/>
        </authorList>
    </citation>
    <scope>NUCLEOTIDE SEQUENCE [LARGE SCALE GENOMIC DNA]</scope>
</reference>
<keyword evidence="2" id="KW-1185">Reference proteome</keyword>
<dbReference type="EMBL" id="CM044707">
    <property type="protein sequence ID" value="KAI5655878.1"/>
    <property type="molecule type" value="Genomic_DNA"/>
</dbReference>
<evidence type="ECO:0000313" key="2">
    <source>
        <dbReference type="Proteomes" id="UP001060085"/>
    </source>
</evidence>